<feature type="signal peptide" evidence="3">
    <location>
        <begin position="1"/>
        <end position="21"/>
    </location>
</feature>
<dbReference type="Proteomes" id="UP000816034">
    <property type="component" value="Unassembled WGS sequence"/>
</dbReference>
<comment type="caution">
    <text evidence="5">The sequence shown here is derived from an EMBL/GenBank/DDBJ whole genome shotgun (WGS) entry which is preliminary data.</text>
</comment>
<keyword evidence="2" id="KW-0175">Coiled coil</keyword>
<dbReference type="InterPro" id="IPR050300">
    <property type="entry name" value="GDXG_lipolytic_enzyme"/>
</dbReference>
<evidence type="ECO:0000259" key="4">
    <source>
        <dbReference type="Pfam" id="PF07859"/>
    </source>
</evidence>
<evidence type="ECO:0000256" key="2">
    <source>
        <dbReference type="SAM" id="Coils"/>
    </source>
</evidence>
<name>A0AA88GEM2_NAELO</name>
<evidence type="ECO:0000256" key="1">
    <source>
        <dbReference type="ARBA" id="ARBA00022801"/>
    </source>
</evidence>
<keyword evidence="3" id="KW-0732">Signal</keyword>
<proteinExistence type="predicted"/>
<gene>
    <name evidence="5" type="ORF">C9374_012060</name>
</gene>
<evidence type="ECO:0000256" key="3">
    <source>
        <dbReference type="SAM" id="SignalP"/>
    </source>
</evidence>
<dbReference type="SUPFAM" id="SSF53474">
    <property type="entry name" value="alpha/beta-Hydrolases"/>
    <property type="match status" value="1"/>
</dbReference>
<feature type="coiled-coil region" evidence="2">
    <location>
        <begin position="377"/>
        <end position="404"/>
    </location>
</feature>
<protein>
    <recommendedName>
        <fullName evidence="4">Alpha/beta hydrolase fold-3 domain-containing protein</fullName>
    </recommendedName>
</protein>
<dbReference type="EMBL" id="PYSW02000054">
    <property type="protein sequence ID" value="KAG2373453.1"/>
    <property type="molecule type" value="Genomic_DNA"/>
</dbReference>
<reference evidence="5 6" key="1">
    <citation type="journal article" date="2018" name="BMC Genomics">
        <title>The genome of Naegleria lovaniensis, the basis for a comparative approach to unravel pathogenicity factors of the human pathogenic amoeba N. fowleri.</title>
        <authorList>
            <person name="Liechti N."/>
            <person name="Schurch N."/>
            <person name="Bruggmann R."/>
            <person name="Wittwer M."/>
        </authorList>
    </citation>
    <scope>NUCLEOTIDE SEQUENCE [LARGE SCALE GENOMIC DNA]</scope>
    <source>
        <strain evidence="5 6">ATCC 30569</strain>
    </source>
</reference>
<dbReference type="Pfam" id="PF07859">
    <property type="entry name" value="Abhydrolase_3"/>
    <property type="match status" value="1"/>
</dbReference>
<sequence length="446" mass="51963">MSLTAWLACLILAYLLYQVWKHWQQLTTSPLHTLTRLLHKLFLFKEQYLFSSKHLYGTHCSPQARALFSMVSPFAINDSDLSRLPERSDFIHMRKYLNFMMRSVLSQYDYERSLTLCTIQQQQQQQGKSVAVAPPKENANLHSTPPLQIKTFSRRPNLKSLWIYHSDENEPSKPVSSTPRKTLLYFHGGGYYFGSPESYAGFFIPFARRYGINVYMADYVLAPDHSFREIFPDAMAELIFAFRELQLQPQHVCLGGDSAGGNLILNLMKQLSNHSNHSSSSNSSSSSSSNNNRIPYSQLDKFLILSPWCDLEMTHESVFEKLNRNEMMLSRNLLLSCREGKVPFESDPSEFSVLKFSKRELKEMIRNKKIFLNYGDRERLREEIMKFSEMLKELKIEIEEQENSGSVQYIELVGRDMCHDYPFLFNYDLPEAWEALDRFAEFVKSE</sequence>
<dbReference type="GO" id="GO:0016787">
    <property type="term" value="F:hydrolase activity"/>
    <property type="evidence" value="ECO:0007669"/>
    <property type="project" value="UniProtKB-KW"/>
</dbReference>
<dbReference type="PANTHER" id="PTHR48081:SF8">
    <property type="entry name" value="ALPHA_BETA HYDROLASE FOLD-3 DOMAIN-CONTAINING PROTEIN-RELATED"/>
    <property type="match status" value="1"/>
</dbReference>
<dbReference type="InterPro" id="IPR013094">
    <property type="entry name" value="AB_hydrolase_3"/>
</dbReference>
<evidence type="ECO:0000313" key="6">
    <source>
        <dbReference type="Proteomes" id="UP000816034"/>
    </source>
</evidence>
<accession>A0AA88GEM2</accession>
<organism evidence="5 6">
    <name type="scientific">Naegleria lovaniensis</name>
    <name type="common">Amoeba</name>
    <dbReference type="NCBI Taxonomy" id="51637"/>
    <lineage>
        <taxon>Eukaryota</taxon>
        <taxon>Discoba</taxon>
        <taxon>Heterolobosea</taxon>
        <taxon>Tetramitia</taxon>
        <taxon>Eutetramitia</taxon>
        <taxon>Vahlkampfiidae</taxon>
        <taxon>Naegleria</taxon>
    </lineage>
</organism>
<dbReference type="InterPro" id="IPR029058">
    <property type="entry name" value="AB_hydrolase_fold"/>
</dbReference>
<feature type="domain" description="Alpha/beta hydrolase fold-3" evidence="4">
    <location>
        <begin position="183"/>
        <end position="403"/>
    </location>
</feature>
<keyword evidence="6" id="KW-1185">Reference proteome</keyword>
<dbReference type="GeneID" id="68104514"/>
<keyword evidence="1" id="KW-0378">Hydrolase</keyword>
<dbReference type="RefSeq" id="XP_044542627.1">
    <property type="nucleotide sequence ID" value="XM_044687785.1"/>
</dbReference>
<dbReference type="Gene3D" id="3.40.50.1820">
    <property type="entry name" value="alpha/beta hydrolase"/>
    <property type="match status" value="1"/>
</dbReference>
<dbReference type="AlphaFoldDB" id="A0AA88GEM2"/>
<feature type="chain" id="PRO_5041636049" description="Alpha/beta hydrolase fold-3 domain-containing protein" evidence="3">
    <location>
        <begin position="22"/>
        <end position="446"/>
    </location>
</feature>
<dbReference type="PANTHER" id="PTHR48081">
    <property type="entry name" value="AB HYDROLASE SUPERFAMILY PROTEIN C4A8.06C"/>
    <property type="match status" value="1"/>
</dbReference>
<evidence type="ECO:0000313" key="5">
    <source>
        <dbReference type="EMBL" id="KAG2373453.1"/>
    </source>
</evidence>